<organism evidence="2 3">
    <name type="scientific">Cudoniella acicularis</name>
    <dbReference type="NCBI Taxonomy" id="354080"/>
    <lineage>
        <taxon>Eukaryota</taxon>
        <taxon>Fungi</taxon>
        <taxon>Dikarya</taxon>
        <taxon>Ascomycota</taxon>
        <taxon>Pezizomycotina</taxon>
        <taxon>Leotiomycetes</taxon>
        <taxon>Helotiales</taxon>
        <taxon>Tricladiaceae</taxon>
        <taxon>Cudoniella</taxon>
    </lineage>
</organism>
<feature type="domain" description="Amine oxidase" evidence="1">
    <location>
        <begin position="452"/>
        <end position="504"/>
    </location>
</feature>
<dbReference type="Gene3D" id="3.50.50.60">
    <property type="entry name" value="FAD/NAD(P)-binding domain"/>
    <property type="match status" value="1"/>
</dbReference>
<name>A0A8H4RAR9_9HELO</name>
<evidence type="ECO:0000313" key="3">
    <source>
        <dbReference type="Proteomes" id="UP000566819"/>
    </source>
</evidence>
<dbReference type="InterPro" id="IPR036188">
    <property type="entry name" value="FAD/NAD-bd_sf"/>
</dbReference>
<sequence length="671" mass="75873">MASSTRKPVLPPEIILQVVDSLITPAVTAAVALSRSHIVTRTLCSLVLTCKLIRPVAQRLLRHHCVYLKSADQLHEFYFAMTSSGFDFITTPALYLEPYPTYDITNKSIAYDISLLLEAVSQSIKRLVIDIPLRSLYPDEDVQLVRPVLRQAFGWINNLEVFCSTQDELYLDTLVSPSSPSKEPPMWNRWKDLKVLALYNVDVSEELFWPYLGKLEKLHTVVLTRADGLDEIDFEDTWRQHCVGEGRRLQLVIVDIEGGRQTSLRSDAGEHEKLVHIRRIDLSFEHLNSEDPIELCQQPRVPVKRRGQGRWAASYDQSRNERLYDQVIESCRAHLPLEIVIIPPLESLIAGQIWKEPKFCSILRFREHAFQRPERFVWLVPADAPSGGCLNAYSGLELLGVSEPLEIKARNTRRGNLRKRDRVVLANIADAEGPWLGGVEYLKEKSLMSFLLNSVGFHDWQIVEALTRVGGRVHTSYLNGTKPDQYQYQEMGPMRFPVSITYSNTNETFDISDHKMVFQLVGAINNLNGNDSALMVNSIQQFSWIQSSPNAPATTSFRLPDGTVPSTADLTADPTLANNATLTYSNATAVSEASDTYGNWLDLTPEKIKAVATNVFTAHKAAVEAGILDFSESRYLRYRLGVDANITDQVDSLGDDYDFWYYDIPYFSATY</sequence>
<dbReference type="GO" id="GO:0016491">
    <property type="term" value="F:oxidoreductase activity"/>
    <property type="evidence" value="ECO:0007669"/>
    <property type="project" value="InterPro"/>
</dbReference>
<dbReference type="EMBL" id="JAAMPI010001271">
    <property type="protein sequence ID" value="KAF4625891.1"/>
    <property type="molecule type" value="Genomic_DNA"/>
</dbReference>
<evidence type="ECO:0000313" key="2">
    <source>
        <dbReference type="EMBL" id="KAF4625891.1"/>
    </source>
</evidence>
<dbReference type="AlphaFoldDB" id="A0A8H4RAR9"/>
<accession>A0A8H4RAR9</accession>
<reference evidence="2 3" key="1">
    <citation type="submission" date="2020-03" db="EMBL/GenBank/DDBJ databases">
        <title>Draft Genome Sequence of Cudoniella acicularis.</title>
        <authorList>
            <person name="Buettner E."/>
            <person name="Kellner H."/>
        </authorList>
    </citation>
    <scope>NUCLEOTIDE SEQUENCE [LARGE SCALE GENOMIC DNA]</scope>
    <source>
        <strain evidence="2 3">DSM 108380</strain>
    </source>
</reference>
<evidence type="ECO:0000259" key="1">
    <source>
        <dbReference type="Pfam" id="PF01593"/>
    </source>
</evidence>
<proteinExistence type="predicted"/>
<dbReference type="Gene3D" id="3.90.660.10">
    <property type="match status" value="1"/>
</dbReference>
<comment type="caution">
    <text evidence="2">The sequence shown here is derived from an EMBL/GenBank/DDBJ whole genome shotgun (WGS) entry which is preliminary data.</text>
</comment>
<dbReference type="OrthoDB" id="6365676at2759"/>
<dbReference type="InterPro" id="IPR002937">
    <property type="entry name" value="Amino_oxidase"/>
</dbReference>
<gene>
    <name evidence="2" type="ORF">G7Y89_g12271</name>
</gene>
<keyword evidence="3" id="KW-1185">Reference proteome</keyword>
<dbReference type="Proteomes" id="UP000566819">
    <property type="component" value="Unassembled WGS sequence"/>
</dbReference>
<dbReference type="Pfam" id="PF01593">
    <property type="entry name" value="Amino_oxidase"/>
    <property type="match status" value="1"/>
</dbReference>
<protein>
    <recommendedName>
        <fullName evidence="1">Amine oxidase domain-containing protein</fullName>
    </recommendedName>
</protein>